<reference evidence="1 2" key="1">
    <citation type="submission" date="2017-09" db="EMBL/GenBank/DDBJ databases">
        <title>Large-scale bioinformatics analysis of Bacillus genomes uncovers conserved roles of natural products in bacterial physiology.</title>
        <authorList>
            <consortium name="Agbiome Team Llc"/>
            <person name="Bleich R.M."/>
            <person name="Kirk G.J."/>
            <person name="Santa Maria K.C."/>
            <person name="Allen S.E."/>
            <person name="Farag S."/>
            <person name="Shank E.A."/>
            <person name="Bowers A."/>
        </authorList>
    </citation>
    <scope>NUCLEOTIDE SEQUENCE [LARGE SCALE GENOMIC DNA]</scope>
    <source>
        <strain evidence="1 2">AFS027647</strain>
    </source>
</reference>
<dbReference type="Proteomes" id="UP000220691">
    <property type="component" value="Unassembled WGS sequence"/>
</dbReference>
<evidence type="ECO:0000313" key="2">
    <source>
        <dbReference type="Proteomes" id="UP000220691"/>
    </source>
</evidence>
<name>A0A9X6U598_BACCE</name>
<dbReference type="RefSeq" id="WP_142947244.1">
    <property type="nucleotide sequence ID" value="NZ_NUAN01000358.1"/>
</dbReference>
<dbReference type="InterPro" id="IPR021201">
    <property type="entry name" value="Leader_pep_exosporium"/>
</dbReference>
<dbReference type="AlphaFoldDB" id="A0A9X6U598"/>
<protein>
    <submittedName>
        <fullName evidence="1">BclA protein</fullName>
    </submittedName>
</protein>
<dbReference type="EMBL" id="NUAN01000358">
    <property type="protein sequence ID" value="PEN75988.1"/>
    <property type="molecule type" value="Genomic_DNA"/>
</dbReference>
<organism evidence="1 2">
    <name type="scientific">Bacillus cereus</name>
    <dbReference type="NCBI Taxonomy" id="1396"/>
    <lineage>
        <taxon>Bacteria</taxon>
        <taxon>Bacillati</taxon>
        <taxon>Bacillota</taxon>
        <taxon>Bacilli</taxon>
        <taxon>Bacillales</taxon>
        <taxon>Bacillaceae</taxon>
        <taxon>Bacillus</taxon>
        <taxon>Bacillus cereus group</taxon>
    </lineage>
</organism>
<sequence>MFHNQNGKKQWESIQAAAVDPNLVGPTFPPIQPFTLPTGSTGAT</sequence>
<evidence type="ECO:0000313" key="1">
    <source>
        <dbReference type="EMBL" id="PEN75988.1"/>
    </source>
</evidence>
<feature type="non-terminal residue" evidence="1">
    <location>
        <position position="44"/>
    </location>
</feature>
<accession>A0A9X6U598</accession>
<dbReference type="NCBIfam" id="TIGR03720">
    <property type="entry name" value="exospor_lead"/>
    <property type="match status" value="1"/>
</dbReference>
<proteinExistence type="predicted"/>
<gene>
    <name evidence="1" type="ORF">CN553_31555</name>
</gene>
<comment type="caution">
    <text evidence="1">The sequence shown here is derived from an EMBL/GenBank/DDBJ whole genome shotgun (WGS) entry which is preliminary data.</text>
</comment>